<keyword evidence="5" id="KW-0475">Mercuric resistance</keyword>
<evidence type="ECO:0000256" key="2">
    <source>
        <dbReference type="ARBA" id="ARBA00008224"/>
    </source>
</evidence>
<keyword evidence="4" id="KW-0813">Transport</keyword>
<dbReference type="Gene3D" id="1.10.287.910">
    <property type="entry name" value="bacterial mercury transporter, merf"/>
    <property type="match status" value="1"/>
</dbReference>
<evidence type="ECO:0000256" key="1">
    <source>
        <dbReference type="ARBA" id="ARBA00004429"/>
    </source>
</evidence>
<evidence type="ECO:0000256" key="9">
    <source>
        <dbReference type="ARBA" id="ARBA00022723"/>
    </source>
</evidence>
<dbReference type="GO" id="GO:0015097">
    <property type="term" value="F:mercury ion transmembrane transporter activity"/>
    <property type="evidence" value="ECO:0007669"/>
    <property type="project" value="InterPro"/>
</dbReference>
<dbReference type="GO" id="GO:0046872">
    <property type="term" value="F:metal ion binding"/>
    <property type="evidence" value="ECO:0007669"/>
    <property type="project" value="UniProtKB-KW"/>
</dbReference>
<keyword evidence="17" id="KW-1185">Reference proteome</keyword>
<dbReference type="EMBL" id="CP013099">
    <property type="protein sequence ID" value="ALP54844.1"/>
    <property type="molecule type" value="Genomic_DNA"/>
</dbReference>
<evidence type="ECO:0000256" key="6">
    <source>
        <dbReference type="ARBA" id="ARBA00022475"/>
    </source>
</evidence>
<evidence type="ECO:0000256" key="11">
    <source>
        <dbReference type="ARBA" id="ARBA00022989"/>
    </source>
</evidence>
<evidence type="ECO:0000256" key="4">
    <source>
        <dbReference type="ARBA" id="ARBA00022448"/>
    </source>
</evidence>
<dbReference type="KEGG" id="tee:Tel_11540"/>
<keyword evidence="11 15" id="KW-1133">Transmembrane helix</keyword>
<keyword evidence="9" id="KW-0479">Metal-binding</keyword>
<feature type="transmembrane region" description="Helical" evidence="15">
    <location>
        <begin position="92"/>
        <end position="110"/>
    </location>
</feature>
<dbReference type="STRING" id="1748243.Tel_11540"/>
<keyword evidence="7" id="KW-0997">Cell inner membrane</keyword>
<accession>A0A0S2TI58</accession>
<reference evidence="16" key="1">
    <citation type="submission" date="2015-10" db="EMBL/GenBank/DDBJ databases">
        <title>Description of Candidatus Tenderia electrophaga gen. nov, sp. nov., an Uncultivated Electroautotroph from a Biocathode Enrichment.</title>
        <authorList>
            <person name="Eddie B.J."/>
            <person name="Malanoski A.P."/>
            <person name="Wang Z."/>
            <person name="Hall R.J."/>
            <person name="Oh S.D."/>
            <person name="Heiner C."/>
            <person name="Lin B."/>
            <person name="Strycharz-Glaven S.M."/>
        </authorList>
    </citation>
    <scope>NUCLEOTIDE SEQUENCE [LARGE SCALE GENOMIC DNA]</scope>
    <source>
        <strain evidence="16">NRL1</strain>
    </source>
</reference>
<evidence type="ECO:0000313" key="17">
    <source>
        <dbReference type="Proteomes" id="UP000055136"/>
    </source>
</evidence>
<keyword evidence="6" id="KW-1003">Cell membrane</keyword>
<name>A0A0S2TI58_9GAMM</name>
<gene>
    <name evidence="16" type="ORF">Tel_11540</name>
</gene>
<dbReference type="Pfam" id="PF02411">
    <property type="entry name" value="MerT"/>
    <property type="match status" value="1"/>
</dbReference>
<evidence type="ECO:0000256" key="8">
    <source>
        <dbReference type="ARBA" id="ARBA00022692"/>
    </source>
</evidence>
<comment type="similarity">
    <text evidence="2">Belongs to the MerT family.</text>
</comment>
<dbReference type="AlphaFoldDB" id="A0A0S2TI58"/>
<evidence type="ECO:0000256" key="14">
    <source>
        <dbReference type="ARBA" id="ARBA00045720"/>
    </source>
</evidence>
<dbReference type="GO" id="GO:0005886">
    <property type="term" value="C:plasma membrane"/>
    <property type="evidence" value="ECO:0007669"/>
    <property type="project" value="UniProtKB-SubCell"/>
</dbReference>
<evidence type="ECO:0000256" key="13">
    <source>
        <dbReference type="ARBA" id="ARBA00030934"/>
    </source>
</evidence>
<organism evidence="16 17">
    <name type="scientific">Candidatus Tenderia electrophaga</name>
    <dbReference type="NCBI Taxonomy" id="1748243"/>
    <lineage>
        <taxon>Bacteria</taxon>
        <taxon>Pseudomonadati</taxon>
        <taxon>Pseudomonadota</taxon>
        <taxon>Gammaproteobacteria</taxon>
        <taxon>Candidatus Tenderiales</taxon>
        <taxon>Candidatus Tenderiaceae</taxon>
        <taxon>Candidatus Tenderia</taxon>
    </lineage>
</organism>
<evidence type="ECO:0000256" key="10">
    <source>
        <dbReference type="ARBA" id="ARBA00022914"/>
    </source>
</evidence>
<sequence length="116" mass="12328">MSSGAGKGTLVGGVIAAIAASTCCIGPLVLLMLGISGSWIGNLSALEPYRPIFIGLTLIFLGLAFRKLYLVPQACAVDAPCARPANLRKQRIAFWVVSVFVLVVISFPWYGPYLLD</sequence>
<evidence type="ECO:0000256" key="12">
    <source>
        <dbReference type="ARBA" id="ARBA00023136"/>
    </source>
</evidence>
<feature type="transmembrane region" description="Helical" evidence="15">
    <location>
        <begin position="12"/>
        <end position="40"/>
    </location>
</feature>
<dbReference type="InterPro" id="IPR003457">
    <property type="entry name" value="Transprt_MerT"/>
</dbReference>
<evidence type="ECO:0000313" key="16">
    <source>
        <dbReference type="EMBL" id="ALP54844.1"/>
    </source>
</evidence>
<comment type="subcellular location">
    <subcellularLocation>
        <location evidence="1">Cell inner membrane</location>
        <topology evidence="1">Multi-pass membrane protein</topology>
    </subcellularLocation>
</comment>
<protein>
    <recommendedName>
        <fullName evidence="3">Mercuric transport protein MerT</fullName>
    </recommendedName>
    <alternativeName>
        <fullName evidence="13">Mercury ion transport protein</fullName>
    </alternativeName>
</protein>
<keyword evidence="8 15" id="KW-0812">Transmembrane</keyword>
<proteinExistence type="inferred from homology"/>
<feature type="transmembrane region" description="Helical" evidence="15">
    <location>
        <begin position="52"/>
        <end position="71"/>
    </location>
</feature>
<evidence type="ECO:0000256" key="15">
    <source>
        <dbReference type="SAM" id="Phobius"/>
    </source>
</evidence>
<keyword evidence="12 15" id="KW-0472">Membrane</keyword>
<evidence type="ECO:0000256" key="7">
    <source>
        <dbReference type="ARBA" id="ARBA00022519"/>
    </source>
</evidence>
<evidence type="ECO:0000256" key="3">
    <source>
        <dbReference type="ARBA" id="ARBA00017053"/>
    </source>
</evidence>
<dbReference type="Proteomes" id="UP000055136">
    <property type="component" value="Chromosome"/>
</dbReference>
<evidence type="ECO:0000256" key="5">
    <source>
        <dbReference type="ARBA" id="ARBA00022466"/>
    </source>
</evidence>
<keyword evidence="10" id="KW-0476">Mercury</keyword>
<comment type="function">
    <text evidence="14">Involved in mercury resistance. Probably transfers a mercuric ion from the periplasmic Hg(2+)-binding protein MerP to the cytoplasmic mercuric reductase MerA.</text>
</comment>